<feature type="compositionally biased region" description="Polar residues" evidence="5">
    <location>
        <begin position="72"/>
        <end position="90"/>
    </location>
</feature>
<feature type="compositionally biased region" description="Basic and acidic residues" evidence="5">
    <location>
        <begin position="157"/>
        <end position="172"/>
    </location>
</feature>
<protein>
    <submittedName>
        <fullName evidence="6">Uncharacterized protein</fullName>
    </submittedName>
</protein>
<name>A0A8B6GKJ7_MYTGA</name>
<comment type="caution">
    <text evidence="6">The sequence shown here is derived from an EMBL/GenBank/DDBJ whole genome shotgun (WGS) entry which is preliminary data.</text>
</comment>
<dbReference type="GO" id="GO:0004930">
    <property type="term" value="F:G protein-coupled receptor activity"/>
    <property type="evidence" value="ECO:0007669"/>
    <property type="project" value="InterPro"/>
</dbReference>
<feature type="region of interest" description="Disordered" evidence="5">
    <location>
        <begin position="55"/>
        <end position="217"/>
    </location>
</feature>
<dbReference type="Proteomes" id="UP000596742">
    <property type="component" value="Unassembled WGS sequence"/>
</dbReference>
<dbReference type="InterPro" id="IPR000832">
    <property type="entry name" value="GPCR_2_secretin-like"/>
</dbReference>
<accession>A0A8B6GKJ7</accession>
<dbReference type="EMBL" id="UYJE01008627">
    <property type="protein sequence ID" value="VDI65577.1"/>
    <property type="molecule type" value="Genomic_DNA"/>
</dbReference>
<evidence type="ECO:0000256" key="4">
    <source>
        <dbReference type="ARBA" id="ARBA00023136"/>
    </source>
</evidence>
<feature type="compositionally biased region" description="Polar residues" evidence="5">
    <location>
        <begin position="55"/>
        <end position="64"/>
    </location>
</feature>
<dbReference type="GO" id="GO:0016020">
    <property type="term" value="C:membrane"/>
    <property type="evidence" value="ECO:0007669"/>
    <property type="project" value="UniProtKB-SubCell"/>
</dbReference>
<dbReference type="Gene3D" id="1.20.1070.10">
    <property type="entry name" value="Rhodopsin 7-helix transmembrane proteins"/>
    <property type="match status" value="1"/>
</dbReference>
<keyword evidence="2" id="KW-0812">Transmembrane</keyword>
<reference evidence="6" key="1">
    <citation type="submission" date="2018-11" db="EMBL/GenBank/DDBJ databases">
        <authorList>
            <person name="Alioto T."/>
            <person name="Alioto T."/>
        </authorList>
    </citation>
    <scope>NUCLEOTIDE SEQUENCE</scope>
</reference>
<evidence type="ECO:0000256" key="1">
    <source>
        <dbReference type="ARBA" id="ARBA00004141"/>
    </source>
</evidence>
<sequence length="270" mass="31270">MKKPVLSRTGIKNVCLILPLIGVTWVLGAFSINKETVVFQYLFAIFNSLQKDTTKESSVPSTDFTDVEKSTTHSIIDQSNSIENNKYSHQMNDEKDNDTAPIHSTTPTDVPGPFINDNTKESKDQNKSRLVKDDKTAPINSTTPKDVPGPITNYNTKESRRTSRLDKDDKKLKQSHHRRDVVLQRSHTLAPGKQNHDGGHINQRVQRRSQYNRRPENNTAYYYDRPAMPYGEAWWPYVGHYPYPFGYERQRWPDEYHHQRGNRFSWSADC</sequence>
<dbReference type="AlphaFoldDB" id="A0A8B6GKJ7"/>
<evidence type="ECO:0000256" key="2">
    <source>
        <dbReference type="ARBA" id="ARBA00022692"/>
    </source>
</evidence>
<evidence type="ECO:0000313" key="6">
    <source>
        <dbReference type="EMBL" id="VDI65577.1"/>
    </source>
</evidence>
<evidence type="ECO:0000313" key="7">
    <source>
        <dbReference type="Proteomes" id="UP000596742"/>
    </source>
</evidence>
<keyword evidence="3" id="KW-1133">Transmembrane helix</keyword>
<organism evidence="6 7">
    <name type="scientific">Mytilus galloprovincialis</name>
    <name type="common">Mediterranean mussel</name>
    <dbReference type="NCBI Taxonomy" id="29158"/>
    <lineage>
        <taxon>Eukaryota</taxon>
        <taxon>Metazoa</taxon>
        <taxon>Spiralia</taxon>
        <taxon>Lophotrochozoa</taxon>
        <taxon>Mollusca</taxon>
        <taxon>Bivalvia</taxon>
        <taxon>Autobranchia</taxon>
        <taxon>Pteriomorphia</taxon>
        <taxon>Mytilida</taxon>
        <taxon>Mytiloidea</taxon>
        <taxon>Mytilidae</taxon>
        <taxon>Mytilinae</taxon>
        <taxon>Mytilus</taxon>
    </lineage>
</organism>
<keyword evidence="7" id="KW-1185">Reference proteome</keyword>
<proteinExistence type="predicted"/>
<feature type="compositionally biased region" description="Basic and acidic residues" evidence="5">
    <location>
        <begin position="118"/>
        <end position="136"/>
    </location>
</feature>
<dbReference type="OrthoDB" id="10367025at2759"/>
<comment type="subcellular location">
    <subcellularLocation>
        <location evidence="1">Membrane</location>
        <topology evidence="1">Multi-pass membrane protein</topology>
    </subcellularLocation>
</comment>
<keyword evidence="4" id="KW-0472">Membrane</keyword>
<evidence type="ECO:0000256" key="3">
    <source>
        <dbReference type="ARBA" id="ARBA00022989"/>
    </source>
</evidence>
<evidence type="ECO:0000256" key="5">
    <source>
        <dbReference type="SAM" id="MobiDB-lite"/>
    </source>
</evidence>
<dbReference type="Pfam" id="PF00002">
    <property type="entry name" value="7tm_2"/>
    <property type="match status" value="1"/>
</dbReference>
<gene>
    <name evidence="6" type="ORF">MGAL_10B019390</name>
</gene>